<dbReference type="AlphaFoldDB" id="J9G2B3"/>
<reference evidence="1" key="1">
    <citation type="journal article" date="2012" name="PLoS ONE">
        <title>Gene sets for utilization of primary and secondary nutrition supplies in the distal gut of endangered iberian lynx.</title>
        <authorList>
            <person name="Alcaide M."/>
            <person name="Messina E."/>
            <person name="Richter M."/>
            <person name="Bargiela R."/>
            <person name="Peplies J."/>
            <person name="Huws S.A."/>
            <person name="Newbold C.J."/>
            <person name="Golyshin P.N."/>
            <person name="Simon M.A."/>
            <person name="Lopez G."/>
            <person name="Yakimov M.M."/>
            <person name="Ferrer M."/>
        </authorList>
    </citation>
    <scope>NUCLEOTIDE SEQUENCE</scope>
</reference>
<organism evidence="1">
    <name type="scientific">gut metagenome</name>
    <dbReference type="NCBI Taxonomy" id="749906"/>
    <lineage>
        <taxon>unclassified sequences</taxon>
        <taxon>metagenomes</taxon>
        <taxon>organismal metagenomes</taxon>
    </lineage>
</organism>
<accession>J9G2B3</accession>
<comment type="caution">
    <text evidence="1">The sequence shown here is derived from an EMBL/GenBank/DDBJ whole genome shotgun (WGS) entry which is preliminary data.</text>
</comment>
<gene>
    <name evidence="1" type="ORF">EVA_10903</name>
</gene>
<protein>
    <submittedName>
        <fullName evidence="1">Uncharacterized protein</fullName>
    </submittedName>
</protein>
<sequence>MPFNFCPTDGREGVAYACEQQAQVFVNFRTGAHR</sequence>
<name>J9G2B3_9ZZZZ</name>
<dbReference type="EMBL" id="AMCI01003141">
    <property type="protein sequence ID" value="EJX00984.1"/>
    <property type="molecule type" value="Genomic_DNA"/>
</dbReference>
<proteinExistence type="predicted"/>
<evidence type="ECO:0000313" key="1">
    <source>
        <dbReference type="EMBL" id="EJX00984.1"/>
    </source>
</evidence>